<dbReference type="InterPro" id="IPR042233">
    <property type="entry name" value="Cell_div_ZapA_N"/>
</dbReference>
<evidence type="ECO:0000256" key="4">
    <source>
        <dbReference type="ARBA" id="ARBA00022618"/>
    </source>
</evidence>
<dbReference type="GO" id="GO:0032153">
    <property type="term" value="C:cell division site"/>
    <property type="evidence" value="ECO:0007669"/>
    <property type="project" value="TreeGrafter"/>
</dbReference>
<evidence type="ECO:0000256" key="8">
    <source>
        <dbReference type="ARBA" id="ARBA00026068"/>
    </source>
</evidence>
<keyword evidence="3" id="KW-0963">Cytoplasm</keyword>
<comment type="subunit">
    <text evidence="8">Homodimer. Interacts with FtsZ.</text>
</comment>
<evidence type="ECO:0000256" key="1">
    <source>
        <dbReference type="ARBA" id="ARBA00004496"/>
    </source>
</evidence>
<dbReference type="Gene3D" id="3.30.160.880">
    <property type="entry name" value="Cell division protein ZapA protomer, N-terminal domain"/>
    <property type="match status" value="1"/>
</dbReference>
<dbReference type="EMBL" id="UINC01066978">
    <property type="protein sequence ID" value="SVB98204.1"/>
    <property type="molecule type" value="Genomic_DNA"/>
</dbReference>
<dbReference type="PANTHER" id="PTHR34981:SF1">
    <property type="entry name" value="CELL DIVISION PROTEIN ZAPA"/>
    <property type="match status" value="1"/>
</dbReference>
<evidence type="ECO:0000256" key="3">
    <source>
        <dbReference type="ARBA" id="ARBA00022490"/>
    </source>
</evidence>
<name>A0A382IER7_9ZZZZ</name>
<dbReference type="GO" id="GO:0000917">
    <property type="term" value="P:division septum assembly"/>
    <property type="evidence" value="ECO:0007669"/>
    <property type="project" value="UniProtKB-KW"/>
</dbReference>
<comment type="subcellular location">
    <subcellularLocation>
        <location evidence="1">Cytoplasm</location>
    </subcellularLocation>
</comment>
<comment type="function">
    <text evidence="7">Activator of cell division through the inhibition of FtsZ GTPase activity, therefore promoting FtsZ assembly into bundles of protofilaments necessary for the formation of the division Z ring. It is recruited early at mid-cell but it is not essential for cell division.</text>
</comment>
<sequence length="102" mass="11536">MSDQQTINISIFDKEYQVSCQHDEIQALRDSAYYLDSKMREIKANGSVLGLDRLAVMAALNIANEYLAVEQQKKILLSQSDDQNSQTRDKLDAAISRLKSII</sequence>
<dbReference type="AlphaFoldDB" id="A0A382IER7"/>
<accession>A0A382IER7</accession>
<dbReference type="PANTHER" id="PTHR34981">
    <property type="entry name" value="CELL DIVISION PROTEIN ZAPA"/>
    <property type="match status" value="1"/>
</dbReference>
<dbReference type="SUPFAM" id="SSF102829">
    <property type="entry name" value="Cell division protein ZapA-like"/>
    <property type="match status" value="1"/>
</dbReference>
<evidence type="ECO:0000256" key="2">
    <source>
        <dbReference type="ARBA" id="ARBA00015195"/>
    </source>
</evidence>
<evidence type="ECO:0000256" key="7">
    <source>
        <dbReference type="ARBA" id="ARBA00024910"/>
    </source>
</evidence>
<evidence type="ECO:0000313" key="10">
    <source>
        <dbReference type="EMBL" id="SVB98204.1"/>
    </source>
</evidence>
<dbReference type="Pfam" id="PF05164">
    <property type="entry name" value="ZapA"/>
    <property type="match status" value="1"/>
</dbReference>
<dbReference type="InterPro" id="IPR007838">
    <property type="entry name" value="Cell_div_ZapA-like"/>
</dbReference>
<dbReference type="GO" id="GO:0030428">
    <property type="term" value="C:cell septum"/>
    <property type="evidence" value="ECO:0007669"/>
    <property type="project" value="TreeGrafter"/>
</dbReference>
<organism evidence="10">
    <name type="scientific">marine metagenome</name>
    <dbReference type="NCBI Taxonomy" id="408172"/>
    <lineage>
        <taxon>unclassified sequences</taxon>
        <taxon>metagenomes</taxon>
        <taxon>ecological metagenomes</taxon>
    </lineage>
</organism>
<keyword evidence="6" id="KW-0131">Cell cycle</keyword>
<keyword evidence="5" id="KW-0717">Septation</keyword>
<dbReference type="Gene3D" id="1.20.5.50">
    <property type="match status" value="1"/>
</dbReference>
<dbReference type="GO" id="GO:0043093">
    <property type="term" value="P:FtsZ-dependent cytokinesis"/>
    <property type="evidence" value="ECO:0007669"/>
    <property type="project" value="TreeGrafter"/>
</dbReference>
<dbReference type="GO" id="GO:0000921">
    <property type="term" value="P:septin ring assembly"/>
    <property type="evidence" value="ECO:0007669"/>
    <property type="project" value="TreeGrafter"/>
</dbReference>
<evidence type="ECO:0000256" key="9">
    <source>
        <dbReference type="ARBA" id="ARBA00033158"/>
    </source>
</evidence>
<evidence type="ECO:0000256" key="6">
    <source>
        <dbReference type="ARBA" id="ARBA00023306"/>
    </source>
</evidence>
<gene>
    <name evidence="10" type="ORF">METZ01_LOCUS251058</name>
</gene>
<evidence type="ECO:0000256" key="5">
    <source>
        <dbReference type="ARBA" id="ARBA00023210"/>
    </source>
</evidence>
<reference evidence="10" key="1">
    <citation type="submission" date="2018-05" db="EMBL/GenBank/DDBJ databases">
        <authorList>
            <person name="Lanie J.A."/>
            <person name="Ng W.-L."/>
            <person name="Kazmierczak K.M."/>
            <person name="Andrzejewski T.M."/>
            <person name="Davidsen T.M."/>
            <person name="Wayne K.J."/>
            <person name="Tettelin H."/>
            <person name="Glass J.I."/>
            <person name="Rusch D."/>
            <person name="Podicherti R."/>
            <person name="Tsui H.-C.T."/>
            <person name="Winkler M.E."/>
        </authorList>
    </citation>
    <scope>NUCLEOTIDE SEQUENCE</scope>
</reference>
<protein>
    <recommendedName>
        <fullName evidence="2">Cell division protein ZapA</fullName>
    </recommendedName>
    <alternativeName>
        <fullName evidence="9">Z ring-associated protein ZapA</fullName>
    </alternativeName>
</protein>
<dbReference type="GO" id="GO:0005829">
    <property type="term" value="C:cytosol"/>
    <property type="evidence" value="ECO:0007669"/>
    <property type="project" value="TreeGrafter"/>
</dbReference>
<dbReference type="InterPro" id="IPR036192">
    <property type="entry name" value="Cell_div_ZapA-like_sf"/>
</dbReference>
<keyword evidence="4" id="KW-0132">Cell division</keyword>
<proteinExistence type="predicted"/>